<reference evidence="2 3" key="1">
    <citation type="submission" date="2016-07" db="EMBL/GenBank/DDBJ databases">
        <title>Complete genome sequence of the Lentzea guizhouensis DHS C013.</title>
        <authorList>
            <person name="Cao C."/>
        </authorList>
    </citation>
    <scope>NUCLEOTIDE SEQUENCE [LARGE SCALE GENOMIC DNA]</scope>
    <source>
        <strain evidence="2 3">DHS C013</strain>
    </source>
</reference>
<evidence type="ECO:0000313" key="3">
    <source>
        <dbReference type="Proteomes" id="UP000093053"/>
    </source>
</evidence>
<dbReference type="Proteomes" id="UP000093053">
    <property type="component" value="Chromosome"/>
</dbReference>
<dbReference type="EMBL" id="CP016793">
    <property type="protein sequence ID" value="ANZ36341.1"/>
    <property type="molecule type" value="Genomic_DNA"/>
</dbReference>
<name>A0A1B2HF52_9PSEU</name>
<dbReference type="PROSITE" id="PS51186">
    <property type="entry name" value="GNAT"/>
    <property type="match status" value="1"/>
</dbReference>
<accession>A0A1B2HF52</accession>
<gene>
    <name evidence="2" type="ORF">BBK82_09965</name>
</gene>
<dbReference type="RefSeq" id="WP_065914745.1">
    <property type="nucleotide sequence ID" value="NZ_CP016793.1"/>
</dbReference>
<dbReference type="CDD" id="cd04301">
    <property type="entry name" value="NAT_SF"/>
    <property type="match status" value="1"/>
</dbReference>
<dbReference type="GO" id="GO:0016747">
    <property type="term" value="F:acyltransferase activity, transferring groups other than amino-acyl groups"/>
    <property type="evidence" value="ECO:0007669"/>
    <property type="project" value="InterPro"/>
</dbReference>
<evidence type="ECO:0000313" key="2">
    <source>
        <dbReference type="EMBL" id="ANZ36341.1"/>
    </source>
</evidence>
<proteinExistence type="predicted"/>
<protein>
    <recommendedName>
        <fullName evidence="1">N-acetyltransferase domain-containing protein</fullName>
    </recommendedName>
</protein>
<organism evidence="2 3">
    <name type="scientific">Lentzea guizhouensis</name>
    <dbReference type="NCBI Taxonomy" id="1586287"/>
    <lineage>
        <taxon>Bacteria</taxon>
        <taxon>Bacillati</taxon>
        <taxon>Actinomycetota</taxon>
        <taxon>Actinomycetes</taxon>
        <taxon>Pseudonocardiales</taxon>
        <taxon>Pseudonocardiaceae</taxon>
        <taxon>Lentzea</taxon>
    </lineage>
</organism>
<feature type="domain" description="N-acetyltransferase" evidence="1">
    <location>
        <begin position="124"/>
        <end position="258"/>
    </location>
</feature>
<dbReference type="InterPro" id="IPR000182">
    <property type="entry name" value="GNAT_dom"/>
</dbReference>
<dbReference type="STRING" id="1586287.BBK82_09965"/>
<dbReference type="OrthoDB" id="164800at2"/>
<dbReference type="SUPFAM" id="SSF55729">
    <property type="entry name" value="Acyl-CoA N-acyltransferases (Nat)"/>
    <property type="match status" value="1"/>
</dbReference>
<sequence>MTDAAALLRAYDSQARPAEWENMIPGAPVHRDGPLHRVEGPRGGNVAGLPDLGVTGAELDALILRQRDVFAALGLPVEWKTWSHDHPADLPQRLEAAGFAAEDRETVMVGLAEEMTASVELAGVTLRETRDEADVRRIGDCLSEVWGKDCSAIADRLMSIKDDPDVVIVVAEAEGLVVSSARLEVVPGTEFGGMWGGSTLERWRGRGIYRALVAHRARIAVQRGIKYLQVDASEDSRPILERLGFVAVTTTTPYVWRP</sequence>
<evidence type="ECO:0000259" key="1">
    <source>
        <dbReference type="PROSITE" id="PS51186"/>
    </source>
</evidence>
<dbReference type="Gene3D" id="3.40.630.30">
    <property type="match status" value="1"/>
</dbReference>
<dbReference type="Pfam" id="PF00583">
    <property type="entry name" value="Acetyltransf_1"/>
    <property type="match status" value="1"/>
</dbReference>
<dbReference type="InterPro" id="IPR016181">
    <property type="entry name" value="Acyl_CoA_acyltransferase"/>
</dbReference>
<keyword evidence="3" id="KW-1185">Reference proteome</keyword>
<dbReference type="KEGG" id="led:BBK82_09965"/>
<dbReference type="AlphaFoldDB" id="A0A1B2HF52"/>